<name>A0A839VDZ2_9GAMM</name>
<organism evidence="1 2">
    <name type="scientific">Halomonas cerina</name>
    <dbReference type="NCBI Taxonomy" id="447424"/>
    <lineage>
        <taxon>Bacteria</taxon>
        <taxon>Pseudomonadati</taxon>
        <taxon>Pseudomonadota</taxon>
        <taxon>Gammaproteobacteria</taxon>
        <taxon>Oceanospirillales</taxon>
        <taxon>Halomonadaceae</taxon>
        <taxon>Halomonas</taxon>
    </lineage>
</organism>
<gene>
    <name evidence="1" type="ORF">FHR94_001930</name>
</gene>
<dbReference type="EMBL" id="JACHXP010000008">
    <property type="protein sequence ID" value="MBB3190696.1"/>
    <property type="molecule type" value="Genomic_DNA"/>
</dbReference>
<keyword evidence="2" id="KW-1185">Reference proteome</keyword>
<protein>
    <submittedName>
        <fullName evidence="1">Uncharacterized protein</fullName>
    </submittedName>
</protein>
<sequence length="91" mass="9659">MDVSIRLSAQPGALVDQLLPLPEVPSACLGFDALLACRLARARINLNRLERDTGSRDHSALAAARVEFALAARALADDLIARGLHSGRDGD</sequence>
<dbReference type="RefSeq" id="WP_183325495.1">
    <property type="nucleotide sequence ID" value="NZ_JACHXP010000008.1"/>
</dbReference>
<reference evidence="1 2" key="1">
    <citation type="submission" date="2020-08" db="EMBL/GenBank/DDBJ databases">
        <title>Genomic Encyclopedia of Type Strains, Phase III (KMG-III): the genomes of soil and plant-associated and newly described type strains.</title>
        <authorList>
            <person name="Whitman W."/>
        </authorList>
    </citation>
    <scope>NUCLEOTIDE SEQUENCE [LARGE SCALE GENOMIC DNA]</scope>
    <source>
        <strain evidence="1 2">CECT 7282</strain>
    </source>
</reference>
<evidence type="ECO:0000313" key="2">
    <source>
        <dbReference type="Proteomes" id="UP000547614"/>
    </source>
</evidence>
<proteinExistence type="predicted"/>
<dbReference type="Proteomes" id="UP000547614">
    <property type="component" value="Unassembled WGS sequence"/>
</dbReference>
<comment type="caution">
    <text evidence="1">The sequence shown here is derived from an EMBL/GenBank/DDBJ whole genome shotgun (WGS) entry which is preliminary data.</text>
</comment>
<accession>A0A839VDZ2</accession>
<evidence type="ECO:0000313" key="1">
    <source>
        <dbReference type="EMBL" id="MBB3190696.1"/>
    </source>
</evidence>
<dbReference type="AlphaFoldDB" id="A0A839VDZ2"/>